<gene>
    <name evidence="1" type="ORF">SAMN02745245_00541</name>
</gene>
<dbReference type="SUPFAM" id="SSF53067">
    <property type="entry name" value="Actin-like ATPase domain"/>
    <property type="match status" value="1"/>
</dbReference>
<dbReference type="PIRSF" id="PIRSF004729">
    <property type="entry name" value="MutL"/>
    <property type="match status" value="1"/>
</dbReference>
<dbReference type="InterPro" id="IPR043129">
    <property type="entry name" value="ATPase_NBD"/>
</dbReference>
<dbReference type="Pfam" id="PF13941">
    <property type="entry name" value="MutL"/>
    <property type="match status" value="1"/>
</dbReference>
<dbReference type="AlphaFoldDB" id="A0A1M5Q7N6"/>
<dbReference type="NCBIfam" id="TIGR01319">
    <property type="entry name" value="glmL_fam"/>
    <property type="match status" value="1"/>
</dbReference>
<evidence type="ECO:0000313" key="1">
    <source>
        <dbReference type="EMBL" id="SHH10184.1"/>
    </source>
</evidence>
<protein>
    <recommendedName>
        <fullName evidence="3">MutL protein</fullName>
    </recommendedName>
</protein>
<dbReference type="EMBL" id="FQXI01000002">
    <property type="protein sequence ID" value="SHH10184.1"/>
    <property type="molecule type" value="Genomic_DNA"/>
</dbReference>
<dbReference type="NCBIfam" id="NF040745">
    <property type="entry name" value="accessory_GlmL"/>
    <property type="match status" value="1"/>
</dbReference>
<keyword evidence="2" id="KW-1185">Reference proteome</keyword>
<dbReference type="OrthoDB" id="9769453at2"/>
<dbReference type="RefSeq" id="WP_073183508.1">
    <property type="nucleotide sequence ID" value="NZ_FQXI01000002.1"/>
</dbReference>
<dbReference type="Proteomes" id="UP000184032">
    <property type="component" value="Unassembled WGS sequence"/>
</dbReference>
<name>A0A1M5Q7N6_9FIRM</name>
<dbReference type="STRING" id="1120995.SAMN02745245_00541"/>
<sequence length="461" mass="51343">MRTYLLLDFGSTYTKLTCVDIESEEIIAKEEVITTVKTGLMDGFYSGLEKIKKQLPKDIKFEKTLACSSAAGGLKMMAVGLAKDLTSEAAKRAALGAGARILKTFSYEMTDENIEEIENSDCDIILLSGGTEYGNKFYILHNAKKLTSLTRKIPIVVAGNSAAQEEIREIFDKNNMDYVVTENVMPKVNTLNAEPARECIRKIFMNKIALAKGINTVKGFIDGVVMPTPGAVIKGAELLSVGTKEESGWGDLLVVDVGGATTDVHSIGNGYSIDGNVRFEGLEEPFAKRTVEGDLGMRYSALSLYESVGEEKLKSNLNRNYDIHNECLRRSKDIMMVPKTDEEFEFDEAMAKCAVEFATDRHVGHLRREFSYTRYIYYQNGKDLRDIKTVIGTGGVIVFSKRPNEILKHTNYHEDRPLTLSPKNPSYYVDSEYILSAMGILGTVRPNEALRIMKKYLKKVG</sequence>
<dbReference type="InterPro" id="IPR006230">
    <property type="entry name" value="MutL"/>
</dbReference>
<accession>A0A1M5Q7N6</accession>
<organism evidence="1 2">
    <name type="scientific">Anaerosphaera aminiphila DSM 21120</name>
    <dbReference type="NCBI Taxonomy" id="1120995"/>
    <lineage>
        <taxon>Bacteria</taxon>
        <taxon>Bacillati</taxon>
        <taxon>Bacillota</taxon>
        <taxon>Tissierellia</taxon>
        <taxon>Tissierellales</taxon>
        <taxon>Peptoniphilaceae</taxon>
        <taxon>Anaerosphaera</taxon>
    </lineage>
</organism>
<evidence type="ECO:0000313" key="2">
    <source>
        <dbReference type="Proteomes" id="UP000184032"/>
    </source>
</evidence>
<evidence type="ECO:0008006" key="3">
    <source>
        <dbReference type="Google" id="ProtNLM"/>
    </source>
</evidence>
<proteinExistence type="predicted"/>
<reference evidence="1 2" key="1">
    <citation type="submission" date="2016-11" db="EMBL/GenBank/DDBJ databases">
        <authorList>
            <person name="Jaros S."/>
            <person name="Januszkiewicz K."/>
            <person name="Wedrychowicz H."/>
        </authorList>
    </citation>
    <scope>NUCLEOTIDE SEQUENCE [LARGE SCALE GENOMIC DNA]</scope>
    <source>
        <strain evidence="1 2">DSM 21120</strain>
    </source>
</reference>